<evidence type="ECO:0000313" key="2">
    <source>
        <dbReference type="Proteomes" id="UP001499863"/>
    </source>
</evidence>
<accession>A0ABP4J3N4</accession>
<dbReference type="RefSeq" id="WP_344338893.1">
    <property type="nucleotide sequence ID" value="NZ_BAAAKJ010000252.1"/>
</dbReference>
<keyword evidence="2" id="KW-1185">Reference proteome</keyword>
<organism evidence="1 2">
    <name type="scientific">Kitasatospora putterlickiae</name>
    <dbReference type="NCBI Taxonomy" id="221725"/>
    <lineage>
        <taxon>Bacteria</taxon>
        <taxon>Bacillati</taxon>
        <taxon>Actinomycetota</taxon>
        <taxon>Actinomycetes</taxon>
        <taxon>Kitasatosporales</taxon>
        <taxon>Streptomycetaceae</taxon>
        <taxon>Kitasatospora</taxon>
    </lineage>
</organism>
<name>A0ABP4J3N4_9ACTN</name>
<dbReference type="EMBL" id="BAAAKJ010000252">
    <property type="protein sequence ID" value="GAA1402727.1"/>
    <property type="molecule type" value="Genomic_DNA"/>
</dbReference>
<evidence type="ECO:0000313" key="1">
    <source>
        <dbReference type="EMBL" id="GAA1402727.1"/>
    </source>
</evidence>
<evidence type="ECO:0008006" key="3">
    <source>
        <dbReference type="Google" id="ProtNLM"/>
    </source>
</evidence>
<proteinExistence type="predicted"/>
<protein>
    <recommendedName>
        <fullName evidence="3">Transposase</fullName>
    </recommendedName>
</protein>
<reference evidence="2" key="1">
    <citation type="journal article" date="2019" name="Int. J. Syst. Evol. Microbiol.">
        <title>The Global Catalogue of Microorganisms (GCM) 10K type strain sequencing project: providing services to taxonomists for standard genome sequencing and annotation.</title>
        <authorList>
            <consortium name="The Broad Institute Genomics Platform"/>
            <consortium name="The Broad Institute Genome Sequencing Center for Infectious Disease"/>
            <person name="Wu L."/>
            <person name="Ma J."/>
        </authorList>
    </citation>
    <scope>NUCLEOTIDE SEQUENCE [LARGE SCALE GENOMIC DNA]</scope>
    <source>
        <strain evidence="2">JCM 12393</strain>
    </source>
</reference>
<sequence>MIEIRVICDVNDVHLVVADLARFWTVHDVKEHPARDAGQRRLYVTACRRPRCPHLNTAG</sequence>
<comment type="caution">
    <text evidence="1">The sequence shown here is derived from an EMBL/GenBank/DDBJ whole genome shotgun (WGS) entry which is preliminary data.</text>
</comment>
<gene>
    <name evidence="1" type="ORF">GCM10009639_46470</name>
</gene>
<dbReference type="Proteomes" id="UP001499863">
    <property type="component" value="Unassembled WGS sequence"/>
</dbReference>